<gene>
    <name evidence="2" type="ORF">CUNI_LOCUS3543</name>
</gene>
<comment type="caution">
    <text evidence="2">The sequence shown here is derived from an EMBL/GenBank/DDBJ whole genome shotgun (WGS) entry which is preliminary data.</text>
</comment>
<reference evidence="2" key="1">
    <citation type="submission" date="2021-04" db="EMBL/GenBank/DDBJ databases">
        <authorList>
            <consortium name="Molecular Ecology Group"/>
        </authorList>
    </citation>
    <scope>NUCLEOTIDE SEQUENCE</scope>
</reference>
<accession>A0A8S3YRC3</accession>
<dbReference type="EMBL" id="CAJHNH020000483">
    <property type="protein sequence ID" value="CAG5117985.1"/>
    <property type="molecule type" value="Genomic_DNA"/>
</dbReference>
<evidence type="ECO:0000313" key="2">
    <source>
        <dbReference type="EMBL" id="CAG5117985.1"/>
    </source>
</evidence>
<feature type="non-terminal residue" evidence="2">
    <location>
        <position position="1"/>
    </location>
</feature>
<organism evidence="2 3">
    <name type="scientific">Candidula unifasciata</name>
    <dbReference type="NCBI Taxonomy" id="100452"/>
    <lineage>
        <taxon>Eukaryota</taxon>
        <taxon>Metazoa</taxon>
        <taxon>Spiralia</taxon>
        <taxon>Lophotrochozoa</taxon>
        <taxon>Mollusca</taxon>
        <taxon>Gastropoda</taxon>
        <taxon>Heterobranchia</taxon>
        <taxon>Euthyneura</taxon>
        <taxon>Panpulmonata</taxon>
        <taxon>Eupulmonata</taxon>
        <taxon>Stylommatophora</taxon>
        <taxon>Helicina</taxon>
        <taxon>Helicoidea</taxon>
        <taxon>Geomitridae</taxon>
        <taxon>Candidula</taxon>
    </lineage>
</organism>
<feature type="compositionally biased region" description="Polar residues" evidence="1">
    <location>
        <begin position="58"/>
        <end position="68"/>
    </location>
</feature>
<name>A0A8S3YRC3_9EUPU</name>
<dbReference type="AlphaFoldDB" id="A0A8S3YRC3"/>
<feature type="region of interest" description="Disordered" evidence="1">
    <location>
        <begin position="37"/>
        <end position="68"/>
    </location>
</feature>
<keyword evidence="3" id="KW-1185">Reference proteome</keyword>
<evidence type="ECO:0000256" key="1">
    <source>
        <dbReference type="SAM" id="MobiDB-lite"/>
    </source>
</evidence>
<sequence>LPTYSNISPTAVQTSALMMPQSRNFHHPKVSEAEHMTMMHQQRQQPKLPVYDQRPRMPQQSQAMSGIQ</sequence>
<evidence type="ECO:0000313" key="3">
    <source>
        <dbReference type="Proteomes" id="UP000678393"/>
    </source>
</evidence>
<proteinExistence type="predicted"/>
<dbReference type="Proteomes" id="UP000678393">
    <property type="component" value="Unassembled WGS sequence"/>
</dbReference>
<feature type="non-terminal residue" evidence="2">
    <location>
        <position position="68"/>
    </location>
</feature>
<protein>
    <submittedName>
        <fullName evidence="2">Uncharacterized protein</fullName>
    </submittedName>
</protein>